<gene>
    <name evidence="2" type="ORF">QUW02_10945</name>
</gene>
<dbReference type="SUPFAM" id="SSF55729">
    <property type="entry name" value="Acyl-CoA N-acyltransferases (Nat)"/>
    <property type="match status" value="3"/>
</dbReference>
<proteinExistence type="predicted"/>
<dbReference type="InterPro" id="IPR024320">
    <property type="entry name" value="LPG_synthase_C"/>
</dbReference>
<keyword evidence="2" id="KW-0808">Transferase</keyword>
<dbReference type="Gene3D" id="3.40.630.30">
    <property type="match status" value="2"/>
</dbReference>
<sequence length="650" mass="74217">MALSFHTLSLEDRELILSYTRNADLQNCDLAFANLYAWQFLYQTEIAEWNGFLLFRFYADGHLAYLMPLGQGSWREVIEQMHQDACQLGHPLLILGVTEEMKHYIQGICSSKFVINPNREYADYIYLRESLATLAGKKLQPKRNHTNKFRRLYPDYEYRPLTRELIPLCLQLDEEWAALKTVPGEQRAVESEKKAIRRALDHFEELGIIGGTLFVGGKLVAFTYGAPINDSTFDVCVEKADTSYEGAYAMINQEFVNHLPEQYRYINREEDLGIEGLRKAKLSYMPHQVLMKYSMWSSCSLQGKCACEMRSDDELHVEWQTRALWKLCFGDSDSFLDLFFSKKYKPQNNSFIRKDGKVVSALQRLPYRMSYAGLDVAVAYVAGASTLPEQRGRGLMTRLLSEAHRYMYEEGKVFSLLIPASDGLIDFYARSGYVCCNGVGERVNRLSVTPFSVSEISLTQHSETACEEMVDFMEQVYRSMPAAVLHDKDDLQVILQDMSDSGGRIWLARNESSQRLCGMLFLMPQKNKDWLIKECLAANPVVADELKRTAQNELCPERGLMDEAFCTQIKVVRVFDALKLYARVHPEADFTLEVTGDLLAGDAAPAVYLVRNGQCSRLEQGAHADRNYTVEALPQLLFDHGGPYMRLMLN</sequence>
<protein>
    <submittedName>
        <fullName evidence="2">GNAT family N-acetyltransferase</fullName>
        <ecNumber evidence="2">2.3.1.-</ecNumber>
    </submittedName>
</protein>
<comment type="caution">
    <text evidence="2">The sequence shown here is derived from an EMBL/GenBank/DDBJ whole genome shotgun (WGS) entry which is preliminary data.</text>
</comment>
<reference evidence="2 3" key="1">
    <citation type="submission" date="2023-06" db="EMBL/GenBank/DDBJ databases">
        <authorList>
            <person name="Zeman M."/>
            <person name="Kubasova T."/>
            <person name="Jahodarova E."/>
            <person name="Nykrynova M."/>
            <person name="Rychlik I."/>
        </authorList>
    </citation>
    <scope>NUCLEOTIDE SEQUENCE [LARGE SCALE GENOMIC DNA]</scope>
    <source>
        <strain evidence="2 3">ET4</strain>
    </source>
</reference>
<evidence type="ECO:0000313" key="3">
    <source>
        <dbReference type="Proteomes" id="UP001228403"/>
    </source>
</evidence>
<keyword evidence="3" id="KW-1185">Reference proteome</keyword>
<feature type="domain" description="N-acetyltransferase" evidence="1">
    <location>
        <begin position="307"/>
        <end position="463"/>
    </location>
</feature>
<accession>A0ABT7U7A7</accession>
<keyword evidence="2" id="KW-0012">Acyltransferase</keyword>
<dbReference type="GO" id="GO:0016746">
    <property type="term" value="F:acyltransferase activity"/>
    <property type="evidence" value="ECO:0007669"/>
    <property type="project" value="UniProtKB-KW"/>
</dbReference>
<organism evidence="2 3">
    <name type="scientific">Bacteroides eggerthii</name>
    <dbReference type="NCBI Taxonomy" id="28111"/>
    <lineage>
        <taxon>Bacteria</taxon>
        <taxon>Pseudomonadati</taxon>
        <taxon>Bacteroidota</taxon>
        <taxon>Bacteroidia</taxon>
        <taxon>Bacteroidales</taxon>
        <taxon>Bacteroidaceae</taxon>
        <taxon>Bacteroides</taxon>
    </lineage>
</organism>
<evidence type="ECO:0000313" key="2">
    <source>
        <dbReference type="EMBL" id="MDM8146427.1"/>
    </source>
</evidence>
<dbReference type="Pfam" id="PF13527">
    <property type="entry name" value="Acetyltransf_9"/>
    <property type="match status" value="1"/>
</dbReference>
<dbReference type="InterPro" id="IPR016181">
    <property type="entry name" value="Acyl_CoA_acyltransferase"/>
</dbReference>
<name>A0ABT7U7A7_9BACE</name>
<evidence type="ECO:0000259" key="1">
    <source>
        <dbReference type="PROSITE" id="PS51186"/>
    </source>
</evidence>
<dbReference type="Proteomes" id="UP001228403">
    <property type="component" value="Unassembled WGS sequence"/>
</dbReference>
<dbReference type="InterPro" id="IPR016732">
    <property type="entry name" value="UCP018688"/>
</dbReference>
<dbReference type="EMBL" id="JAUDCF010000030">
    <property type="protein sequence ID" value="MDM8146427.1"/>
    <property type="molecule type" value="Genomic_DNA"/>
</dbReference>
<dbReference type="EC" id="2.3.1.-" evidence="2"/>
<dbReference type="PANTHER" id="PTHR41373">
    <property type="entry name" value="DUF2156 DOMAIN-CONTAINING PROTEIN"/>
    <property type="match status" value="1"/>
</dbReference>
<dbReference type="PANTHER" id="PTHR41373:SF1">
    <property type="entry name" value="PHOSPHATIDYLGLYCEROL LYSYLTRANSFERASE C-TERMINAL DOMAIN-CONTAINING PROTEIN"/>
    <property type="match status" value="1"/>
</dbReference>
<reference evidence="3" key="2">
    <citation type="submission" date="2023-07" db="EMBL/GenBank/DDBJ databases">
        <title>Identification and characterization of horizontal gene transfer across gut microbiota members of farm animals based on homology search.</title>
        <authorList>
            <person name="Schwarzerova J."/>
            <person name="Nykrynova M."/>
            <person name="Jureckova K."/>
            <person name="Cejkova D."/>
            <person name="Rychlik I."/>
        </authorList>
    </citation>
    <scope>NUCLEOTIDE SEQUENCE [LARGE SCALE GENOMIC DNA]</scope>
    <source>
        <strain evidence="3">ET4</strain>
    </source>
</reference>
<dbReference type="InterPro" id="IPR000182">
    <property type="entry name" value="GNAT_dom"/>
</dbReference>
<dbReference type="Pfam" id="PF09924">
    <property type="entry name" value="LPG_synthase_C"/>
    <property type="match status" value="1"/>
</dbReference>
<dbReference type="PROSITE" id="PS51186">
    <property type="entry name" value="GNAT"/>
    <property type="match status" value="1"/>
</dbReference>